<protein>
    <submittedName>
        <fullName evidence="1">Uncharacterized protein</fullName>
    </submittedName>
</protein>
<dbReference type="EMBL" id="APAU02000020">
    <property type="protein sequence ID" value="EUB61387.1"/>
    <property type="molecule type" value="Genomic_DNA"/>
</dbReference>
<keyword evidence="2" id="KW-1185">Reference proteome</keyword>
<dbReference type="CTD" id="36339392"/>
<dbReference type="AlphaFoldDB" id="W6USN6"/>
<proteinExistence type="predicted"/>
<accession>W6USN6</accession>
<dbReference type="Proteomes" id="UP000019149">
    <property type="component" value="Unassembled WGS sequence"/>
</dbReference>
<sequence length="80" mass="8751">MGDLSLVTLATGQVWTTEGQSIGSLDSLNVYLADEVSQGIWQPLGLRGSELVIIWLIESSQKAVGNGWCMEVEWVREGEL</sequence>
<name>W6USN6_ECHGR</name>
<gene>
    <name evidence="1" type="ORF">EGR_03677</name>
</gene>
<dbReference type="KEGG" id="egl:EGR_03677"/>
<dbReference type="GeneID" id="36339392"/>
<dbReference type="RefSeq" id="XP_024352583.1">
    <property type="nucleotide sequence ID" value="XM_024492926.1"/>
</dbReference>
<evidence type="ECO:0000313" key="1">
    <source>
        <dbReference type="EMBL" id="EUB61387.1"/>
    </source>
</evidence>
<comment type="caution">
    <text evidence="1">The sequence shown here is derived from an EMBL/GenBank/DDBJ whole genome shotgun (WGS) entry which is preliminary data.</text>
</comment>
<organism evidence="1 2">
    <name type="scientific">Echinococcus granulosus</name>
    <name type="common">Hydatid tapeworm</name>
    <dbReference type="NCBI Taxonomy" id="6210"/>
    <lineage>
        <taxon>Eukaryota</taxon>
        <taxon>Metazoa</taxon>
        <taxon>Spiralia</taxon>
        <taxon>Lophotrochozoa</taxon>
        <taxon>Platyhelminthes</taxon>
        <taxon>Cestoda</taxon>
        <taxon>Eucestoda</taxon>
        <taxon>Cyclophyllidea</taxon>
        <taxon>Taeniidae</taxon>
        <taxon>Echinococcus</taxon>
        <taxon>Echinococcus granulosus group</taxon>
    </lineage>
</organism>
<reference evidence="1 2" key="1">
    <citation type="journal article" date="2013" name="Nat. Genet.">
        <title>The genome of the hydatid tapeworm Echinococcus granulosus.</title>
        <authorList>
            <person name="Zheng H."/>
            <person name="Zhang W."/>
            <person name="Zhang L."/>
            <person name="Zhang Z."/>
            <person name="Li J."/>
            <person name="Lu G."/>
            <person name="Zhu Y."/>
            <person name="Wang Y."/>
            <person name="Huang Y."/>
            <person name="Liu J."/>
            <person name="Kang H."/>
            <person name="Chen J."/>
            <person name="Wang L."/>
            <person name="Chen A."/>
            <person name="Yu S."/>
            <person name="Gao Z."/>
            <person name="Jin L."/>
            <person name="Gu W."/>
            <person name="Wang Z."/>
            <person name="Zhao L."/>
            <person name="Shi B."/>
            <person name="Wen H."/>
            <person name="Lin R."/>
            <person name="Jones M.K."/>
            <person name="Brejova B."/>
            <person name="Vinar T."/>
            <person name="Zhao G."/>
            <person name="McManus D.P."/>
            <person name="Chen Z."/>
            <person name="Zhou Y."/>
            <person name="Wang S."/>
        </authorList>
    </citation>
    <scope>NUCLEOTIDE SEQUENCE [LARGE SCALE GENOMIC DNA]</scope>
</reference>
<evidence type="ECO:0000313" key="2">
    <source>
        <dbReference type="Proteomes" id="UP000019149"/>
    </source>
</evidence>